<dbReference type="Proteomes" id="UP000628017">
    <property type="component" value="Unassembled WGS sequence"/>
</dbReference>
<dbReference type="PANTHER" id="PTHR43179:SF12">
    <property type="entry name" value="GALACTOFURANOSYLTRANSFERASE GLFT2"/>
    <property type="match status" value="1"/>
</dbReference>
<dbReference type="GO" id="GO:0016757">
    <property type="term" value="F:glycosyltransferase activity"/>
    <property type="evidence" value="ECO:0007669"/>
    <property type="project" value="UniProtKB-KW"/>
</dbReference>
<comment type="similarity">
    <text evidence="1">Belongs to the glycosyltransferase 2 family.</text>
</comment>
<sequence>MSFAPRVSLIIVSRHRPEALKRVAASLRFQSYTNFEVILVSDAPDRSFLAGIPASENMLHIPFDQANISAARNLGLAHAQGEIVAFCDDDAVPDPNWLTALVQPFSNPTIASAGGFVRGRNGFSYQWKALLSDLRGEDTPLNIDQTLPYVEVPFDGDRFAKLQGTNCAFRRDALLGIGGFDEGFRFYLDETDVCLRLAQAGHSAAFVNGAEVHHGFEESALRSAARVPRSLFEIGASKRRYLDKYCAEEHVLEAEQRFFSDQKKRLLRFMVEGRLEPRDVPALMGTLRDGFNTIPEMVKSSHLVAERAFGPLNAGKNPKAVALAGGVLASRALTERAQELAKCGTPVVVFRFARNSLFHRRYFDERGFWVQTGGVFGRSSRTDPLFSWWTLRHRTRRELEKCYVDFGVTETQIF</sequence>
<evidence type="ECO:0000256" key="1">
    <source>
        <dbReference type="ARBA" id="ARBA00006739"/>
    </source>
</evidence>
<evidence type="ECO:0000313" key="5">
    <source>
        <dbReference type="EMBL" id="GGA18877.1"/>
    </source>
</evidence>
<name>A0A916QXM2_9RHOB</name>
<dbReference type="Pfam" id="PF00535">
    <property type="entry name" value="Glycos_transf_2"/>
    <property type="match status" value="1"/>
</dbReference>
<gene>
    <name evidence="5" type="ORF">GCM10011498_19560</name>
</gene>
<evidence type="ECO:0000313" key="6">
    <source>
        <dbReference type="Proteomes" id="UP000628017"/>
    </source>
</evidence>
<dbReference type="AlphaFoldDB" id="A0A916QXM2"/>
<reference evidence="5" key="1">
    <citation type="journal article" date="2014" name="Int. J. Syst. Evol. Microbiol.">
        <title>Complete genome sequence of Corynebacterium casei LMG S-19264T (=DSM 44701T), isolated from a smear-ripened cheese.</title>
        <authorList>
            <consortium name="US DOE Joint Genome Institute (JGI-PGF)"/>
            <person name="Walter F."/>
            <person name="Albersmeier A."/>
            <person name="Kalinowski J."/>
            <person name="Ruckert C."/>
        </authorList>
    </citation>
    <scope>NUCLEOTIDE SEQUENCE</scope>
    <source>
        <strain evidence="5">CGMCC 1.15880</strain>
    </source>
</reference>
<keyword evidence="6" id="KW-1185">Reference proteome</keyword>
<evidence type="ECO:0000259" key="4">
    <source>
        <dbReference type="Pfam" id="PF00535"/>
    </source>
</evidence>
<reference evidence="5" key="2">
    <citation type="submission" date="2020-09" db="EMBL/GenBank/DDBJ databases">
        <authorList>
            <person name="Sun Q."/>
            <person name="Zhou Y."/>
        </authorList>
    </citation>
    <scope>NUCLEOTIDE SEQUENCE</scope>
    <source>
        <strain evidence="5">CGMCC 1.15880</strain>
    </source>
</reference>
<accession>A0A916QXM2</accession>
<dbReference type="EMBL" id="BMKA01000002">
    <property type="protein sequence ID" value="GGA18877.1"/>
    <property type="molecule type" value="Genomic_DNA"/>
</dbReference>
<dbReference type="SUPFAM" id="SSF53448">
    <property type="entry name" value="Nucleotide-diphospho-sugar transferases"/>
    <property type="match status" value="1"/>
</dbReference>
<evidence type="ECO:0000256" key="3">
    <source>
        <dbReference type="ARBA" id="ARBA00022679"/>
    </source>
</evidence>
<dbReference type="PANTHER" id="PTHR43179">
    <property type="entry name" value="RHAMNOSYLTRANSFERASE WBBL"/>
    <property type="match status" value="1"/>
</dbReference>
<dbReference type="RefSeq" id="WP_188674015.1">
    <property type="nucleotide sequence ID" value="NZ_BMKA01000002.1"/>
</dbReference>
<organism evidence="5 6">
    <name type="scientific">Neptunicoccus cionae</name>
    <dbReference type="NCBI Taxonomy" id="2035344"/>
    <lineage>
        <taxon>Bacteria</taxon>
        <taxon>Pseudomonadati</taxon>
        <taxon>Pseudomonadota</taxon>
        <taxon>Alphaproteobacteria</taxon>
        <taxon>Rhodobacterales</taxon>
        <taxon>Paracoccaceae</taxon>
        <taxon>Neptunicoccus</taxon>
    </lineage>
</organism>
<dbReference type="InterPro" id="IPR029044">
    <property type="entry name" value="Nucleotide-diphossugar_trans"/>
</dbReference>
<evidence type="ECO:0000256" key="2">
    <source>
        <dbReference type="ARBA" id="ARBA00022676"/>
    </source>
</evidence>
<keyword evidence="2" id="KW-0328">Glycosyltransferase</keyword>
<keyword evidence="3" id="KW-0808">Transferase</keyword>
<feature type="domain" description="Glycosyltransferase 2-like" evidence="4">
    <location>
        <begin position="8"/>
        <end position="130"/>
    </location>
</feature>
<dbReference type="InterPro" id="IPR001173">
    <property type="entry name" value="Glyco_trans_2-like"/>
</dbReference>
<proteinExistence type="inferred from homology"/>
<comment type="caution">
    <text evidence="5">The sequence shown here is derived from an EMBL/GenBank/DDBJ whole genome shotgun (WGS) entry which is preliminary data.</text>
</comment>
<dbReference type="Gene3D" id="3.90.550.10">
    <property type="entry name" value="Spore Coat Polysaccharide Biosynthesis Protein SpsA, Chain A"/>
    <property type="match status" value="1"/>
</dbReference>
<protein>
    <recommendedName>
        <fullName evidence="4">Glycosyltransferase 2-like domain-containing protein</fullName>
    </recommendedName>
</protein>